<reference evidence="2" key="1">
    <citation type="journal article" date="2021" name="Virus">
        <title>The discovery, distribution and diversity of DNA viruses associated with Drosophila melanogaster in Europe.</title>
        <authorList>
            <person name="Wallace M.A."/>
            <person name="Coffman K.A."/>
            <person name="Gilbert C."/>
            <person name="Ravindran S."/>
            <person name="Albery G.F."/>
            <person name="Abbott J."/>
            <person name="Argyridou E."/>
            <person name="Bellosta P."/>
            <person name="Betancourt A.J."/>
            <person name="Colinet H."/>
            <person name="Eric K."/>
            <person name="Glaser-Schmitt A."/>
            <person name="Grath S."/>
            <person name="Jelic M."/>
            <person name="Kankare M."/>
            <person name="Kozeretska I."/>
            <person name="Loeschcke V."/>
            <person name="Montchamp-Moreau C."/>
            <person name="Ometto L."/>
            <person name="Onder B.S."/>
            <person name="Orengo D.J."/>
            <person name="Parsch J."/>
            <person name="Pascual M."/>
            <person name="Patenkovic A."/>
            <person name="Puerma E."/>
            <person name="Ritchie M.G."/>
            <person name="Rota-Stabelli O."/>
            <person name="Schou M.F."/>
            <person name="Serga S.V."/>
            <person name="Stamenkovic-Radak M."/>
            <person name="Tanaskovic M."/>
            <person name="Veselinovic M.S."/>
            <person name="Vieira J."/>
            <person name="Vieira C.P."/>
            <person name="Kapun M."/>
            <person name="Flatt T."/>
            <person name="Gonzalez J."/>
            <person name="Staubach F."/>
            <person name="Obbard D.J."/>
        </authorList>
    </citation>
    <scope>NUCLEOTIDE SEQUENCE</scope>
    <source>
        <strain evidence="2">SRR3939042_Esparto_2012</strain>
    </source>
</reference>
<organism evidence="2">
    <name type="scientific">Esparto virus</name>
    <dbReference type="NCBI Taxonomy" id="2072209"/>
    <lineage>
        <taxon>Viruses</taxon>
        <taxon>Viruses incertae sedis</taxon>
        <taxon>Naldaviricetes</taxon>
        <taxon>Lefavirales</taxon>
        <taxon>Nudiviridae</taxon>
        <taxon>Alphanudivirus</taxon>
        <taxon>Alphanudivirus tertidromelanogasteris</taxon>
    </lineage>
</organism>
<protein>
    <submittedName>
        <fullName evidence="2">Putative Ac68-like protein</fullName>
    </submittedName>
</protein>
<name>A0A2I7G2Z8_9VIRU</name>
<sequence>MKLTLDEFNLIRPLQWTLVNYGNKVYNTTVDQIETQLFWLDFIRLIFAPKYKLQVGITSISNFDQTQPVLLTDDLELFLPTQLETAMYFANNQKSPPMRYALNINQLIILIIGIILMIILFISKTIVDRFLPIPNMI</sequence>
<proteinExistence type="predicted"/>
<evidence type="ECO:0000313" key="2">
    <source>
        <dbReference type="EMBL" id="AUQ44018.1"/>
    </source>
</evidence>
<dbReference type="OrthoDB" id="21852at10239"/>
<keyword evidence="1" id="KW-0472">Membrane</keyword>
<keyword evidence="1" id="KW-0812">Transmembrane</keyword>
<dbReference type="GeneID" id="41701803"/>
<dbReference type="RefSeq" id="YP_009551730.1">
    <property type="nucleotide sequence ID" value="NC_040536.1"/>
</dbReference>
<feature type="transmembrane region" description="Helical" evidence="1">
    <location>
        <begin position="107"/>
        <end position="127"/>
    </location>
</feature>
<evidence type="ECO:0000313" key="3">
    <source>
        <dbReference type="Proteomes" id="UP000290737"/>
    </source>
</evidence>
<dbReference type="KEGG" id="vg:41701803"/>
<keyword evidence="1" id="KW-1133">Transmembrane helix</keyword>
<accession>A0A2I7G2Z8</accession>
<dbReference type="Proteomes" id="UP000290737">
    <property type="component" value="Genome"/>
</dbReference>
<dbReference type="EMBL" id="KY608910">
    <property type="protein sequence ID" value="AUQ44018.1"/>
    <property type="molecule type" value="Genomic_DNA"/>
</dbReference>
<keyword evidence="3" id="KW-1185">Reference proteome</keyword>
<evidence type="ECO:0000256" key="1">
    <source>
        <dbReference type="SAM" id="Phobius"/>
    </source>
</evidence>